<name>A0A1H5TW90_9FLAO</name>
<dbReference type="EMBL" id="FNUS01000001">
    <property type="protein sequence ID" value="SEF67094.1"/>
    <property type="molecule type" value="Genomic_DNA"/>
</dbReference>
<dbReference type="AlphaFoldDB" id="A0A1H5TW90"/>
<evidence type="ECO:0000256" key="1">
    <source>
        <dbReference type="SAM" id="Phobius"/>
    </source>
</evidence>
<evidence type="ECO:0000313" key="3">
    <source>
        <dbReference type="Proteomes" id="UP000236738"/>
    </source>
</evidence>
<feature type="transmembrane region" description="Helical" evidence="1">
    <location>
        <begin position="108"/>
        <end position="130"/>
    </location>
</feature>
<keyword evidence="1" id="KW-0472">Membrane</keyword>
<feature type="transmembrane region" description="Helical" evidence="1">
    <location>
        <begin position="7"/>
        <end position="25"/>
    </location>
</feature>
<evidence type="ECO:0000313" key="2">
    <source>
        <dbReference type="EMBL" id="SEF67094.1"/>
    </source>
</evidence>
<dbReference type="OrthoDB" id="670562at2"/>
<keyword evidence="3" id="KW-1185">Reference proteome</keyword>
<keyword evidence="1" id="KW-1133">Transmembrane helix</keyword>
<dbReference type="Proteomes" id="UP000236738">
    <property type="component" value="Unassembled WGS sequence"/>
</dbReference>
<organism evidence="2 3">
    <name type="scientific">Halpernia humi</name>
    <dbReference type="NCBI Taxonomy" id="493375"/>
    <lineage>
        <taxon>Bacteria</taxon>
        <taxon>Pseudomonadati</taxon>
        <taxon>Bacteroidota</taxon>
        <taxon>Flavobacteriia</taxon>
        <taxon>Flavobacteriales</taxon>
        <taxon>Weeksellaceae</taxon>
        <taxon>Chryseobacterium group</taxon>
        <taxon>Halpernia</taxon>
    </lineage>
</organism>
<accession>A0A1H5TW90</accession>
<feature type="transmembrane region" description="Helical" evidence="1">
    <location>
        <begin position="45"/>
        <end position="65"/>
    </location>
</feature>
<gene>
    <name evidence="2" type="ORF">SAMN05421847_0593</name>
</gene>
<protein>
    <submittedName>
        <fullName evidence="2">Uncharacterized protein</fullName>
    </submittedName>
</protein>
<proteinExistence type="predicted"/>
<reference evidence="3" key="1">
    <citation type="submission" date="2016-10" db="EMBL/GenBank/DDBJ databases">
        <authorList>
            <person name="Varghese N."/>
            <person name="Submissions S."/>
        </authorList>
    </citation>
    <scope>NUCLEOTIDE SEQUENCE [LARGE SCALE GENOMIC DNA]</scope>
    <source>
        <strain evidence="3">DSM 21580</strain>
    </source>
</reference>
<feature type="transmembrane region" description="Helical" evidence="1">
    <location>
        <begin position="77"/>
        <end position="96"/>
    </location>
</feature>
<keyword evidence="1" id="KW-0812">Transmembrane</keyword>
<sequence>MELHLKIIGALLIVLALVHVIFPRYFKWKVELQNLSLVNRQMTYIHTFFIALTVFLMGILCLTSDTDLVETSFGKRISLGLGIFWGIRFFIQFFVYSSQLWRGKTFETVVHIVFSILWAYFTIVFFRIYLI</sequence>
<dbReference type="RefSeq" id="WP_103912605.1">
    <property type="nucleotide sequence ID" value="NZ_FNUS01000001.1"/>
</dbReference>